<reference evidence="3" key="2">
    <citation type="journal article" date="2022" name="Hortic Res">
        <title>The genome of Dioscorea zingiberensis sheds light on the biosynthesis, origin and evolution of the medicinally important diosgenin saponins.</title>
        <authorList>
            <person name="Li Y."/>
            <person name="Tan C."/>
            <person name="Li Z."/>
            <person name="Guo J."/>
            <person name="Li S."/>
            <person name="Chen X."/>
            <person name="Wang C."/>
            <person name="Dai X."/>
            <person name="Yang H."/>
            <person name="Song W."/>
            <person name="Hou L."/>
            <person name="Xu J."/>
            <person name="Tong Z."/>
            <person name="Xu A."/>
            <person name="Yuan X."/>
            <person name="Wang W."/>
            <person name="Yang Q."/>
            <person name="Chen L."/>
            <person name="Sun Z."/>
            <person name="Wang K."/>
            <person name="Pan B."/>
            <person name="Chen J."/>
            <person name="Bao Y."/>
            <person name="Liu F."/>
            <person name="Qi X."/>
            <person name="Gang D.R."/>
            <person name="Wen J."/>
            <person name="Li J."/>
        </authorList>
    </citation>
    <scope>NUCLEOTIDE SEQUENCE</scope>
    <source>
        <tissue evidence="3">Leaf</tissue>
    </source>
</reference>
<dbReference type="Proteomes" id="UP001085076">
    <property type="component" value="Miscellaneous, Linkage group lg09"/>
</dbReference>
<evidence type="ECO:0000259" key="2">
    <source>
        <dbReference type="Pfam" id="PF01738"/>
    </source>
</evidence>
<dbReference type="GO" id="GO:0016787">
    <property type="term" value="F:hydrolase activity"/>
    <property type="evidence" value="ECO:0007669"/>
    <property type="project" value="InterPro"/>
</dbReference>
<dbReference type="InterPro" id="IPR029058">
    <property type="entry name" value="AB_hydrolase_fold"/>
</dbReference>
<gene>
    <name evidence="3" type="ORF">J5N97_028143</name>
</gene>
<accession>A0A9D5BY38</accession>
<evidence type="ECO:0000313" key="4">
    <source>
        <dbReference type="Proteomes" id="UP001085076"/>
    </source>
</evidence>
<dbReference type="PANTHER" id="PTHR17630:SF44">
    <property type="entry name" value="PROTEIN AIM2"/>
    <property type="match status" value="1"/>
</dbReference>
<proteinExistence type="predicted"/>
<evidence type="ECO:0000313" key="3">
    <source>
        <dbReference type="EMBL" id="KAJ0963021.1"/>
    </source>
</evidence>
<dbReference type="AlphaFoldDB" id="A0A9D5BY38"/>
<feature type="domain" description="Dienelactone hydrolase" evidence="2">
    <location>
        <begin position="59"/>
        <end position="264"/>
    </location>
</feature>
<dbReference type="PANTHER" id="PTHR17630">
    <property type="entry name" value="DIENELACTONE HYDROLASE"/>
    <property type="match status" value="1"/>
</dbReference>
<dbReference type="InterPro" id="IPR002925">
    <property type="entry name" value="Dienelactn_hydro"/>
</dbReference>
<feature type="signal peptide" evidence="1">
    <location>
        <begin position="1"/>
        <end position="28"/>
    </location>
</feature>
<name>A0A9D5BY38_9LILI</name>
<keyword evidence="4" id="KW-1185">Reference proteome</keyword>
<protein>
    <recommendedName>
        <fullName evidence="2">Dienelactone hydrolase domain-containing protein</fullName>
    </recommendedName>
</protein>
<reference evidence="3" key="1">
    <citation type="submission" date="2021-03" db="EMBL/GenBank/DDBJ databases">
        <authorList>
            <person name="Li Z."/>
            <person name="Yang C."/>
        </authorList>
    </citation>
    <scope>NUCLEOTIDE SEQUENCE</scope>
    <source>
        <strain evidence="3">Dzin_1.0</strain>
        <tissue evidence="3">Leaf</tissue>
    </source>
</reference>
<comment type="caution">
    <text evidence="3">The sequence shown here is derived from an EMBL/GenBank/DDBJ whole genome shotgun (WGS) entry which is preliminary data.</text>
</comment>
<evidence type="ECO:0000256" key="1">
    <source>
        <dbReference type="SAM" id="SignalP"/>
    </source>
</evidence>
<feature type="chain" id="PRO_5038745774" description="Dienelactone hydrolase domain-containing protein" evidence="1">
    <location>
        <begin position="29"/>
        <end position="267"/>
    </location>
</feature>
<dbReference type="Pfam" id="PF01738">
    <property type="entry name" value="DLH"/>
    <property type="match status" value="1"/>
</dbReference>
<keyword evidence="1" id="KW-0732">Signal</keyword>
<organism evidence="3 4">
    <name type="scientific">Dioscorea zingiberensis</name>
    <dbReference type="NCBI Taxonomy" id="325984"/>
    <lineage>
        <taxon>Eukaryota</taxon>
        <taxon>Viridiplantae</taxon>
        <taxon>Streptophyta</taxon>
        <taxon>Embryophyta</taxon>
        <taxon>Tracheophyta</taxon>
        <taxon>Spermatophyta</taxon>
        <taxon>Magnoliopsida</taxon>
        <taxon>Liliopsida</taxon>
        <taxon>Dioscoreales</taxon>
        <taxon>Dioscoreaceae</taxon>
        <taxon>Dioscorea</taxon>
    </lineage>
</organism>
<dbReference type="SUPFAM" id="SSF53474">
    <property type="entry name" value="alpha/beta-Hydrolases"/>
    <property type="match status" value="1"/>
</dbReference>
<dbReference type="OrthoDB" id="17560at2759"/>
<dbReference type="Gene3D" id="3.40.50.1820">
    <property type="entry name" value="alpha/beta hydrolase"/>
    <property type="match status" value="1"/>
</dbReference>
<dbReference type="EMBL" id="JAGGNH010000009">
    <property type="protein sequence ID" value="KAJ0963021.1"/>
    <property type="molecule type" value="Genomic_DNA"/>
</dbReference>
<sequence length="267" mass="29653">MLRMKASNPRTALLFFVIFSSLYPWISTASSQCSENPPTLDPSYGKGSVMEDLGGLKVYVSGDPKSKHAIILVSDIYGYEAPNLRKIADKVAAFGFYVVVPDFFRGEPYVDNNPKRPLDVWLKEHPQQKGFEDSKSVIAVLKKKGISVIGAAGFCWGGKVVVDLAKTNMIKAIVALHPSLVTVDDIKDVKQPIAILGAEKDEITPPTLVKQFQEILSKKHEIDSFVKIFSGVAHGFSVRYKADDKFAVKKAEEAQKDMLHWFLKHIN</sequence>